<organism evidence="2">
    <name type="scientific">Arundo donax</name>
    <name type="common">Giant reed</name>
    <name type="synonym">Donax arundinaceus</name>
    <dbReference type="NCBI Taxonomy" id="35708"/>
    <lineage>
        <taxon>Eukaryota</taxon>
        <taxon>Viridiplantae</taxon>
        <taxon>Streptophyta</taxon>
        <taxon>Embryophyta</taxon>
        <taxon>Tracheophyta</taxon>
        <taxon>Spermatophyta</taxon>
        <taxon>Magnoliopsida</taxon>
        <taxon>Liliopsida</taxon>
        <taxon>Poales</taxon>
        <taxon>Poaceae</taxon>
        <taxon>PACMAD clade</taxon>
        <taxon>Arundinoideae</taxon>
        <taxon>Arundineae</taxon>
        <taxon>Arundo</taxon>
    </lineage>
</organism>
<reference evidence="2" key="1">
    <citation type="submission" date="2014-09" db="EMBL/GenBank/DDBJ databases">
        <authorList>
            <person name="Magalhaes I.L.F."/>
            <person name="Oliveira U."/>
            <person name="Santos F.R."/>
            <person name="Vidigal T.H.D.A."/>
            <person name="Brescovit A.D."/>
            <person name="Santos A.J."/>
        </authorList>
    </citation>
    <scope>NUCLEOTIDE SEQUENCE</scope>
    <source>
        <tissue evidence="2">Shoot tissue taken approximately 20 cm above the soil surface</tissue>
    </source>
</reference>
<proteinExistence type="predicted"/>
<evidence type="ECO:0000256" key="1">
    <source>
        <dbReference type="SAM" id="Phobius"/>
    </source>
</evidence>
<accession>A0A0A9H812</accession>
<dbReference type="EMBL" id="GBRH01165957">
    <property type="protein sequence ID" value="JAE31939.1"/>
    <property type="molecule type" value="Transcribed_RNA"/>
</dbReference>
<protein>
    <submittedName>
        <fullName evidence="2">Uncharacterized protein</fullName>
    </submittedName>
</protein>
<name>A0A0A9H812_ARUDO</name>
<keyword evidence="1" id="KW-1133">Transmembrane helix</keyword>
<feature type="transmembrane region" description="Helical" evidence="1">
    <location>
        <begin position="20"/>
        <end position="42"/>
    </location>
</feature>
<evidence type="ECO:0000313" key="2">
    <source>
        <dbReference type="EMBL" id="JAE31939.1"/>
    </source>
</evidence>
<reference evidence="2" key="2">
    <citation type="journal article" date="2015" name="Data Brief">
        <title>Shoot transcriptome of the giant reed, Arundo donax.</title>
        <authorList>
            <person name="Barrero R.A."/>
            <person name="Guerrero F.D."/>
            <person name="Moolhuijzen P."/>
            <person name="Goolsby J.A."/>
            <person name="Tidwell J."/>
            <person name="Bellgard S.E."/>
            <person name="Bellgard M.I."/>
        </authorList>
    </citation>
    <scope>NUCLEOTIDE SEQUENCE</scope>
    <source>
        <tissue evidence="2">Shoot tissue taken approximately 20 cm above the soil surface</tissue>
    </source>
</reference>
<dbReference type="AlphaFoldDB" id="A0A0A9H812"/>
<sequence length="51" mass="5912">MSVWKLPSSSMLNGGLISCVSWIILIWFTCVSPHFFISMPWIHINVYLKLD</sequence>
<keyword evidence="1" id="KW-0472">Membrane</keyword>
<keyword evidence="1" id="KW-0812">Transmembrane</keyword>
<dbReference type="PROSITE" id="PS51257">
    <property type="entry name" value="PROKAR_LIPOPROTEIN"/>
    <property type="match status" value="1"/>
</dbReference>